<dbReference type="InParanoid" id="A9AWR8"/>
<evidence type="ECO:0000313" key="2">
    <source>
        <dbReference type="EMBL" id="ABX03319.1"/>
    </source>
</evidence>
<protein>
    <submittedName>
        <fullName evidence="2">Uncharacterized protein</fullName>
    </submittedName>
</protein>
<feature type="transmembrane region" description="Helical" evidence="1">
    <location>
        <begin position="221"/>
        <end position="243"/>
    </location>
</feature>
<feature type="transmembrane region" description="Helical" evidence="1">
    <location>
        <begin position="263"/>
        <end position="288"/>
    </location>
</feature>
<keyword evidence="1" id="KW-1133">Transmembrane helix</keyword>
<reference evidence="2 3" key="1">
    <citation type="journal article" date="2011" name="Stand. Genomic Sci.">
        <title>Complete genome sequence of the filamentous gliding predatory bacterium Herpetosiphon aurantiacus type strain (114-95(T)).</title>
        <authorList>
            <person name="Kiss H."/>
            <person name="Nett M."/>
            <person name="Domin N."/>
            <person name="Martin K."/>
            <person name="Maresca J.A."/>
            <person name="Copeland A."/>
            <person name="Lapidus A."/>
            <person name="Lucas S."/>
            <person name="Berry K.W."/>
            <person name="Glavina Del Rio T."/>
            <person name="Dalin E."/>
            <person name="Tice H."/>
            <person name="Pitluck S."/>
            <person name="Richardson P."/>
            <person name="Bruce D."/>
            <person name="Goodwin L."/>
            <person name="Han C."/>
            <person name="Detter J.C."/>
            <person name="Schmutz J."/>
            <person name="Brettin T."/>
            <person name="Land M."/>
            <person name="Hauser L."/>
            <person name="Kyrpides N.C."/>
            <person name="Ivanova N."/>
            <person name="Goker M."/>
            <person name="Woyke T."/>
            <person name="Klenk H.P."/>
            <person name="Bryant D.A."/>
        </authorList>
    </citation>
    <scope>NUCLEOTIDE SEQUENCE [LARGE SCALE GENOMIC DNA]</scope>
    <source>
        <strain evidence="3">ATCC 23779 / DSM 785 / 114-95</strain>
    </source>
</reference>
<dbReference type="KEGG" id="hau:Haur_0671"/>
<dbReference type="HOGENOM" id="CLU_844048_0_0_0"/>
<feature type="transmembrane region" description="Helical" evidence="1">
    <location>
        <begin position="134"/>
        <end position="152"/>
    </location>
</feature>
<dbReference type="BioCyc" id="HAUR316274:GHYA-682-MONOMER"/>
<name>A9AWR8_HERA2</name>
<evidence type="ECO:0000256" key="1">
    <source>
        <dbReference type="SAM" id="Phobius"/>
    </source>
</evidence>
<keyword evidence="3" id="KW-1185">Reference proteome</keyword>
<gene>
    <name evidence="2" type="ordered locus">Haur_0671</name>
</gene>
<dbReference type="Proteomes" id="UP000000787">
    <property type="component" value="Chromosome"/>
</dbReference>
<proteinExistence type="predicted"/>
<feature type="transmembrane region" description="Helical" evidence="1">
    <location>
        <begin position="101"/>
        <end position="122"/>
    </location>
</feature>
<dbReference type="EMBL" id="CP000875">
    <property type="protein sequence ID" value="ABX03319.1"/>
    <property type="molecule type" value="Genomic_DNA"/>
</dbReference>
<sequence length="329" mass="37790">MDTSGNTLELCIDIQQKVDQSVTSMYQDWLAEVKNRSIFFKLYAIIYTIVSLGIIFSLSRNMNWQEINYPIIFTLIILSILAIPFYNLIIYLKKRFNLGSISILILIKVYFICSLFSIYIILHKYGEFNIITNLANSILYSLFFTFFAWIMFGHIVNRTFFVIFLELPYSESQWIPSFEAIQIQLVQTLKDTFDKQPLSKLTNALELLHQRRESRIHHTTILSFAVAVLALLGIVISMNPSIFTQIDKFLLLFSITKQPTSGMSMTMGIVMFIGLVLVGGFISARIYYGAFLSSSTQIVLRAYLQDRQIEEAKKDAAFLERSLTVSTPS</sequence>
<organism evidence="2 3">
    <name type="scientific">Herpetosiphon aurantiacus (strain ATCC 23779 / DSM 785 / 114-95)</name>
    <dbReference type="NCBI Taxonomy" id="316274"/>
    <lineage>
        <taxon>Bacteria</taxon>
        <taxon>Bacillati</taxon>
        <taxon>Chloroflexota</taxon>
        <taxon>Chloroflexia</taxon>
        <taxon>Herpetosiphonales</taxon>
        <taxon>Herpetosiphonaceae</taxon>
        <taxon>Herpetosiphon</taxon>
    </lineage>
</organism>
<feature type="transmembrane region" description="Helical" evidence="1">
    <location>
        <begin position="71"/>
        <end position="89"/>
    </location>
</feature>
<keyword evidence="1" id="KW-0472">Membrane</keyword>
<accession>A9AWR8</accession>
<keyword evidence="1" id="KW-0812">Transmembrane</keyword>
<feature type="transmembrane region" description="Helical" evidence="1">
    <location>
        <begin position="38"/>
        <end position="59"/>
    </location>
</feature>
<evidence type="ECO:0000313" key="3">
    <source>
        <dbReference type="Proteomes" id="UP000000787"/>
    </source>
</evidence>
<dbReference type="AlphaFoldDB" id="A9AWR8"/>